<dbReference type="PANTHER" id="PTHR47447">
    <property type="entry name" value="OS03G0856100 PROTEIN"/>
    <property type="match status" value="1"/>
</dbReference>
<evidence type="ECO:0000256" key="6">
    <source>
        <dbReference type="SAM" id="Coils"/>
    </source>
</evidence>
<evidence type="ECO:0000256" key="7">
    <source>
        <dbReference type="SAM" id="MobiDB-lite"/>
    </source>
</evidence>
<keyword evidence="2" id="KW-0677">Repeat</keyword>
<sequence>MDVILKRADADDEFFDRQQHERRVGEQRRALECRLWARQSPSSRSCRLLRTQLVGSRLSLESLRARAAALHGNFDELHERVEGLLRDNAALLQRIGPRPPPGFNASVPQLKPLAVAVGALYDAHVFSTRQPGEAMSQRNNRVAVRMLDWLFAHPSALIFAAGNDFAWAVRPLNDLIAMLRDPVGATERAWQAQTAQWRALFGHATLLVVVLGLCARKVYGPAVDLYFLASDKLLVDPDRPRAEAVLPELVRRRMLQRMSFAKEDTLAWQMTREIERRAPSGALERLEQGTLRALGTHYARHTQSSRVSAILAVLATHEDRDLAAYAFHVRMLCAVRSGDVAECQRVAATRYDLDPQPGLPPKPGLLALTQEVAGDLLRATLRKGDIVGAEEWLERHAALGIRPSRPAFNGLLTAYARRGDVTSAISLFEDMTAAGTVPDKASYTALIVLFGVRKDAESASRAMRAMRAAGLRADRVAYGALLDAFVESAAWDRVVELYNWLASQPSPELRPMAGAANALLKSHVLRASPLQTVLALFDEMRLTGIQPDARTYSLLLQSAADAGDIEQAEDIFTELERVLPHDPDSQPGGAEMHHFTIMMHTYLRRGEVDTARSYYEEMRQRGIEPNAVTWSILIETYIRADDEDGLLVAAELANRLADEAETPAAQRPVWQRPSIQEGQPLEPIYGPLLAAAARRGDAQEAQRIILLLVNAGTAVSIPFWTMLLDAHRSGGDFAGCDRVWAHIYQQALDMTSANLSVVFGPPSKGLAKATRAVTGFELMGAEPPSSSDHREPARRNLLCLPLSIMLDVLSRSGRHVEVVQLWAQLQRDGFGFDPHNWNHLCVALVRAGRYEEAMRVINDVLAEAGPHDRHPARARRPQQLDSAGGQDGMLLGLGRPDIAAVSQAEGVATPSRPPSRRHQGRGAHDGAVDSYDASQHEESAEPKEDPDPPGELSEMAESLLERAPSYWYPHFDTMQALAGGLDEMRRSVPTRASSDESSVVEQDPRTRYRRLMQTYPRAADQLAEHGLRVQRIEQSYANNEKRAAWAAEAARAARLEE</sequence>
<dbReference type="NCBIfam" id="TIGR00756">
    <property type="entry name" value="PPR"/>
    <property type="match status" value="2"/>
</dbReference>
<dbReference type="Pfam" id="PF13041">
    <property type="entry name" value="PPR_2"/>
    <property type="match status" value="1"/>
</dbReference>
<dbReference type="STRING" id="58919.A0A316Z7T0"/>
<dbReference type="PROSITE" id="PS51375">
    <property type="entry name" value="PPR"/>
    <property type="match status" value="2"/>
</dbReference>
<evidence type="ECO:0000256" key="3">
    <source>
        <dbReference type="ARBA" id="ARBA00044493"/>
    </source>
</evidence>
<reference evidence="9 10" key="1">
    <citation type="journal article" date="2018" name="Mol. Biol. Evol.">
        <title>Broad Genomic Sampling Reveals a Smut Pathogenic Ancestry of the Fungal Clade Ustilaginomycotina.</title>
        <authorList>
            <person name="Kijpornyongpan T."/>
            <person name="Mondo S.J."/>
            <person name="Barry K."/>
            <person name="Sandor L."/>
            <person name="Lee J."/>
            <person name="Lipzen A."/>
            <person name="Pangilinan J."/>
            <person name="LaButti K."/>
            <person name="Hainaut M."/>
            <person name="Henrissat B."/>
            <person name="Grigoriev I.V."/>
            <person name="Spatafora J.W."/>
            <person name="Aime M.C."/>
        </authorList>
    </citation>
    <scope>NUCLEOTIDE SEQUENCE [LARGE SCALE GENOMIC DNA]</scope>
    <source>
        <strain evidence="9 10">MCA 4186</strain>
    </source>
</reference>
<evidence type="ECO:0000313" key="9">
    <source>
        <dbReference type="EMBL" id="PWN97002.1"/>
    </source>
</evidence>
<feature type="repeat" description="PPR" evidence="5">
    <location>
        <begin position="591"/>
        <end position="625"/>
    </location>
</feature>
<evidence type="ECO:0000256" key="4">
    <source>
        <dbReference type="ARBA" id="ARBA00044511"/>
    </source>
</evidence>
<dbReference type="Pfam" id="PF01535">
    <property type="entry name" value="PPR"/>
    <property type="match status" value="1"/>
</dbReference>
<keyword evidence="6" id="KW-0175">Coiled coil</keyword>
<feature type="repeat" description="PPR" evidence="5">
    <location>
        <begin position="404"/>
        <end position="438"/>
    </location>
</feature>
<feature type="region of interest" description="Disordered" evidence="7">
    <location>
        <begin position="866"/>
        <end position="952"/>
    </location>
</feature>
<dbReference type="RefSeq" id="XP_025597281.1">
    <property type="nucleotide sequence ID" value="XM_025744264.1"/>
</dbReference>
<gene>
    <name evidence="9" type="ORF">FA09DRAFT_339915</name>
</gene>
<comment type="function">
    <text evidence="3">Regulates mitochondrial small subunit maturation by controlling 15S rRNA 5'-end processing. Localizes to the 5' precursor of the 15S rRNA in a position that is subsequently occupied by mS47 in the mature yeast mtSSU. Uses structure and sequence-specific RNA recognition, binding to a single-stranded region of the precursor and specifically recognizing bases -6 to -1. The exchange of Ccm1 for mS47 is coupled to the irreversible removal of precursor rRNA that is accompanied by conformational changes of the mitoribosomal proteins uS5m and mS26. These conformational changes signal completion of 5'-end rRNA processing through protection of the mature 5'-end of the 15S rRNA and stabilization of mS47. The removal of the 5' precursor together with the dissociation of Ccm1 may be catalyzed by the 5'-3' exoribonuclease Pet127. Involved in the specific removal of group I introns in mitochondrial encoded transcripts.</text>
</comment>
<evidence type="ECO:0000256" key="5">
    <source>
        <dbReference type="PROSITE-ProRule" id="PRU00708"/>
    </source>
</evidence>
<dbReference type="Gene3D" id="1.25.40.10">
    <property type="entry name" value="Tetratricopeptide repeat domain"/>
    <property type="match status" value="3"/>
</dbReference>
<keyword evidence="10" id="KW-1185">Reference proteome</keyword>
<evidence type="ECO:0000259" key="8">
    <source>
        <dbReference type="Pfam" id="PF23276"/>
    </source>
</evidence>
<evidence type="ECO:0000313" key="10">
    <source>
        <dbReference type="Proteomes" id="UP000245946"/>
    </source>
</evidence>
<dbReference type="GeneID" id="37271808"/>
<dbReference type="PANTHER" id="PTHR47447:SF17">
    <property type="entry name" value="OS12G0638900 PROTEIN"/>
    <property type="match status" value="1"/>
</dbReference>
<organism evidence="9 10">
    <name type="scientific">Tilletiopsis washingtonensis</name>
    <dbReference type="NCBI Taxonomy" id="58919"/>
    <lineage>
        <taxon>Eukaryota</taxon>
        <taxon>Fungi</taxon>
        <taxon>Dikarya</taxon>
        <taxon>Basidiomycota</taxon>
        <taxon>Ustilaginomycotina</taxon>
        <taxon>Exobasidiomycetes</taxon>
        <taxon>Entylomatales</taxon>
        <taxon>Entylomatales incertae sedis</taxon>
        <taxon>Tilletiopsis</taxon>
    </lineage>
</organism>
<accession>A0A316Z7T0</accession>
<dbReference type="InterPro" id="IPR011990">
    <property type="entry name" value="TPR-like_helical_dom_sf"/>
</dbReference>
<dbReference type="Pfam" id="PF13812">
    <property type="entry name" value="PPR_3"/>
    <property type="match status" value="1"/>
</dbReference>
<feature type="coiled-coil region" evidence="6">
    <location>
        <begin position="60"/>
        <end position="94"/>
    </location>
</feature>
<feature type="domain" description="Pentatricopeptide repeat-containing protein-mitochondrial" evidence="8">
    <location>
        <begin position="382"/>
        <end position="499"/>
    </location>
</feature>
<dbReference type="InterPro" id="IPR057027">
    <property type="entry name" value="TPR_mt"/>
</dbReference>
<dbReference type="OrthoDB" id="185373at2759"/>
<dbReference type="Proteomes" id="UP000245946">
    <property type="component" value="Unassembled WGS sequence"/>
</dbReference>
<dbReference type="InterPro" id="IPR002885">
    <property type="entry name" value="PPR_rpt"/>
</dbReference>
<protein>
    <recommendedName>
        <fullName evidence="8">Pentatricopeptide repeat-containing protein-mitochondrial domain-containing protein</fullName>
    </recommendedName>
</protein>
<comment type="subunit">
    <text evidence="4">Binds to mitochondrial small subunit 15S rRNA.</text>
</comment>
<dbReference type="AlphaFoldDB" id="A0A316Z7T0"/>
<proteinExistence type="inferred from homology"/>
<dbReference type="EMBL" id="KZ819297">
    <property type="protein sequence ID" value="PWN97002.1"/>
    <property type="molecule type" value="Genomic_DNA"/>
</dbReference>
<dbReference type="Pfam" id="PF23276">
    <property type="entry name" value="TPR_24"/>
    <property type="match status" value="1"/>
</dbReference>
<comment type="similarity">
    <text evidence="1">Belongs to the CCM1 family.</text>
</comment>
<feature type="compositionally biased region" description="Basic and acidic residues" evidence="7">
    <location>
        <begin position="934"/>
        <end position="946"/>
    </location>
</feature>
<name>A0A316Z7T0_9BASI</name>
<evidence type="ECO:0000256" key="2">
    <source>
        <dbReference type="ARBA" id="ARBA00022737"/>
    </source>
</evidence>
<evidence type="ECO:0000256" key="1">
    <source>
        <dbReference type="ARBA" id="ARBA00006192"/>
    </source>
</evidence>